<gene>
    <name evidence="1" type="ORF">LCGC14_0970790</name>
</gene>
<dbReference type="AlphaFoldDB" id="A0A0F9NXZ1"/>
<sequence>MITANLQYGPLEAYKLNVILPMMAKRRLVPQGVADVAPLKARVNHGRWLVDCECAGAELAFEEGLFICLSCFNLEHGHKYRPVIFPKHRKAIELALMSRPVVNRNWEPGESLAFLKADNERHGGGC</sequence>
<proteinExistence type="predicted"/>
<organism evidence="1">
    <name type="scientific">marine sediment metagenome</name>
    <dbReference type="NCBI Taxonomy" id="412755"/>
    <lineage>
        <taxon>unclassified sequences</taxon>
        <taxon>metagenomes</taxon>
        <taxon>ecological metagenomes</taxon>
    </lineage>
</organism>
<protein>
    <submittedName>
        <fullName evidence="1">Uncharacterized protein</fullName>
    </submittedName>
</protein>
<evidence type="ECO:0000313" key="1">
    <source>
        <dbReference type="EMBL" id="KKN16962.1"/>
    </source>
</evidence>
<accession>A0A0F9NXZ1</accession>
<name>A0A0F9NXZ1_9ZZZZ</name>
<dbReference type="EMBL" id="LAZR01003568">
    <property type="protein sequence ID" value="KKN16962.1"/>
    <property type="molecule type" value="Genomic_DNA"/>
</dbReference>
<reference evidence="1" key="1">
    <citation type="journal article" date="2015" name="Nature">
        <title>Complex archaea that bridge the gap between prokaryotes and eukaryotes.</title>
        <authorList>
            <person name="Spang A."/>
            <person name="Saw J.H."/>
            <person name="Jorgensen S.L."/>
            <person name="Zaremba-Niedzwiedzka K."/>
            <person name="Martijn J."/>
            <person name="Lind A.E."/>
            <person name="van Eijk R."/>
            <person name="Schleper C."/>
            <person name="Guy L."/>
            <person name="Ettema T.J."/>
        </authorList>
    </citation>
    <scope>NUCLEOTIDE SEQUENCE</scope>
</reference>
<comment type="caution">
    <text evidence="1">The sequence shown here is derived from an EMBL/GenBank/DDBJ whole genome shotgun (WGS) entry which is preliminary data.</text>
</comment>